<evidence type="ECO:0000256" key="1">
    <source>
        <dbReference type="SAM" id="MobiDB-lite"/>
    </source>
</evidence>
<dbReference type="AlphaFoldDB" id="A0A7Y9EN06"/>
<proteinExistence type="predicted"/>
<keyword evidence="3" id="KW-1185">Reference proteome</keyword>
<name>A0A7Y9EN06_9ACTN</name>
<feature type="region of interest" description="Disordered" evidence="1">
    <location>
        <begin position="130"/>
        <end position="170"/>
    </location>
</feature>
<dbReference type="EMBL" id="JACCBA010000001">
    <property type="protein sequence ID" value="NYD50030.1"/>
    <property type="molecule type" value="Genomic_DNA"/>
</dbReference>
<gene>
    <name evidence="2" type="ORF">BJY14_006013</name>
</gene>
<dbReference type="RefSeq" id="WP_179846649.1">
    <property type="nucleotide sequence ID" value="NZ_JACCBA010000001.1"/>
</dbReference>
<feature type="compositionally biased region" description="Basic and acidic residues" evidence="1">
    <location>
        <begin position="157"/>
        <end position="170"/>
    </location>
</feature>
<accession>A0A7Y9EN06</accession>
<dbReference type="Pfam" id="PF20329">
    <property type="entry name" value="DUF6624"/>
    <property type="match status" value="1"/>
</dbReference>
<feature type="compositionally biased region" description="Basic and acidic residues" evidence="1">
    <location>
        <begin position="137"/>
        <end position="148"/>
    </location>
</feature>
<organism evidence="2 3">
    <name type="scientific">Actinomadura luteofluorescens</name>
    <dbReference type="NCBI Taxonomy" id="46163"/>
    <lineage>
        <taxon>Bacteria</taxon>
        <taxon>Bacillati</taxon>
        <taxon>Actinomycetota</taxon>
        <taxon>Actinomycetes</taxon>
        <taxon>Streptosporangiales</taxon>
        <taxon>Thermomonosporaceae</taxon>
        <taxon>Actinomadura</taxon>
    </lineage>
</organism>
<dbReference type="InterPro" id="IPR046732">
    <property type="entry name" value="DUF6624"/>
</dbReference>
<comment type="caution">
    <text evidence="2">The sequence shown here is derived from an EMBL/GenBank/DDBJ whole genome shotgun (WGS) entry which is preliminary data.</text>
</comment>
<evidence type="ECO:0000313" key="3">
    <source>
        <dbReference type="Proteomes" id="UP000529783"/>
    </source>
</evidence>
<dbReference type="Proteomes" id="UP000529783">
    <property type="component" value="Unassembled WGS sequence"/>
</dbReference>
<evidence type="ECO:0000313" key="2">
    <source>
        <dbReference type="EMBL" id="NYD50030.1"/>
    </source>
</evidence>
<protein>
    <submittedName>
        <fullName evidence="2">Uncharacterized protein</fullName>
    </submittedName>
</protein>
<sequence length="170" mass="19141">MLRDELLRRAERDQRVREAAAPGGRLTIVQGLRFLWTDRRNTAWLARAVRRHGWPGVAAVGPEAAHAAWLLAQHADRRPRLQRTFLEAMRGAVEAGDADRKDLAYLEDRVRVNAGRPQLYGTQYGMTEGVFGPHPIENPDRLGERRAEAGLPPMAEQDARMRRLAHGEGP</sequence>
<reference evidence="2 3" key="1">
    <citation type="submission" date="2020-07" db="EMBL/GenBank/DDBJ databases">
        <title>Sequencing the genomes of 1000 actinobacteria strains.</title>
        <authorList>
            <person name="Klenk H.-P."/>
        </authorList>
    </citation>
    <scope>NUCLEOTIDE SEQUENCE [LARGE SCALE GENOMIC DNA]</scope>
    <source>
        <strain evidence="2 3">DSM 40398</strain>
    </source>
</reference>